<dbReference type="EC" id="6.3.5.-" evidence="1"/>
<comment type="similarity">
    <text evidence="1">Belongs to the GatC family.</text>
</comment>
<comment type="catalytic activity">
    <reaction evidence="1">
        <text>L-glutamyl-tRNA(Gln) + L-glutamine + ATP + H2O = L-glutaminyl-tRNA(Gln) + L-glutamate + ADP + phosphate + H(+)</text>
        <dbReference type="Rhea" id="RHEA:17521"/>
        <dbReference type="Rhea" id="RHEA-COMP:9681"/>
        <dbReference type="Rhea" id="RHEA-COMP:9684"/>
        <dbReference type="ChEBI" id="CHEBI:15377"/>
        <dbReference type="ChEBI" id="CHEBI:15378"/>
        <dbReference type="ChEBI" id="CHEBI:29985"/>
        <dbReference type="ChEBI" id="CHEBI:30616"/>
        <dbReference type="ChEBI" id="CHEBI:43474"/>
        <dbReference type="ChEBI" id="CHEBI:58359"/>
        <dbReference type="ChEBI" id="CHEBI:78520"/>
        <dbReference type="ChEBI" id="CHEBI:78521"/>
        <dbReference type="ChEBI" id="CHEBI:456216"/>
    </reaction>
</comment>
<keyword evidence="1" id="KW-0436">Ligase</keyword>
<proteinExistence type="inferred from homology"/>
<dbReference type="InterPro" id="IPR036113">
    <property type="entry name" value="Asp/Glu-ADT_sf_sub_c"/>
</dbReference>
<sequence length="116" mass="12026">MSNPTPITPEQIEYLCRLAAIQLAPEEVSKLKGDLGRILEYMKLLEDVDTGGAEPLVQPAQLAGGLREDVPGTGSDPADALRGAPKSCDGYFAVPPVVKRAPKSAPADGRGGQAGS</sequence>
<dbReference type="PANTHER" id="PTHR15004:SF0">
    <property type="entry name" value="GLUTAMYL-TRNA(GLN) AMIDOTRANSFERASE SUBUNIT C, MITOCHONDRIAL"/>
    <property type="match status" value="1"/>
</dbReference>
<evidence type="ECO:0000313" key="3">
    <source>
        <dbReference type="Proteomes" id="UP001593833"/>
    </source>
</evidence>
<dbReference type="HAMAP" id="MF_00122">
    <property type="entry name" value="GatC"/>
    <property type="match status" value="1"/>
</dbReference>
<dbReference type="Pfam" id="PF02686">
    <property type="entry name" value="GatC"/>
    <property type="match status" value="1"/>
</dbReference>
<reference evidence="2 3" key="1">
    <citation type="submission" date="2024-09" db="EMBL/GenBank/DDBJ databases">
        <authorList>
            <person name="D'Angelo T."/>
        </authorList>
    </citation>
    <scope>NUCLEOTIDE SEQUENCE [LARGE SCALE GENOMIC DNA]</scope>
    <source>
        <strain evidence="2">SAG AM-320-E07</strain>
    </source>
</reference>
<gene>
    <name evidence="1 2" type="primary">gatC</name>
    <name evidence="2" type="ORF">ACFL6M_02285</name>
</gene>
<organism evidence="2 3">
    <name type="scientific">Eiseniibacteriota bacterium</name>
    <dbReference type="NCBI Taxonomy" id="2212470"/>
    <lineage>
        <taxon>Bacteria</taxon>
        <taxon>Candidatus Eiseniibacteriota</taxon>
    </lineage>
</organism>
<keyword evidence="1" id="KW-0648">Protein biosynthesis</keyword>
<dbReference type="Gene3D" id="1.10.20.60">
    <property type="entry name" value="Glu-tRNAGln amidotransferase C subunit, N-terminal domain"/>
    <property type="match status" value="1"/>
</dbReference>
<protein>
    <recommendedName>
        <fullName evidence="1">Aspartyl/glutamyl-tRNA(Asn/Gln) amidotransferase subunit C</fullName>
        <shortName evidence="1">Asp/Glu-ADT subunit C</shortName>
        <ecNumber evidence="1">6.3.5.-</ecNumber>
    </recommendedName>
</protein>
<comment type="catalytic activity">
    <reaction evidence="1">
        <text>L-aspartyl-tRNA(Asn) + L-glutamine + ATP + H2O = L-asparaginyl-tRNA(Asn) + L-glutamate + ADP + phosphate + 2 H(+)</text>
        <dbReference type="Rhea" id="RHEA:14513"/>
        <dbReference type="Rhea" id="RHEA-COMP:9674"/>
        <dbReference type="Rhea" id="RHEA-COMP:9677"/>
        <dbReference type="ChEBI" id="CHEBI:15377"/>
        <dbReference type="ChEBI" id="CHEBI:15378"/>
        <dbReference type="ChEBI" id="CHEBI:29985"/>
        <dbReference type="ChEBI" id="CHEBI:30616"/>
        <dbReference type="ChEBI" id="CHEBI:43474"/>
        <dbReference type="ChEBI" id="CHEBI:58359"/>
        <dbReference type="ChEBI" id="CHEBI:78515"/>
        <dbReference type="ChEBI" id="CHEBI:78516"/>
        <dbReference type="ChEBI" id="CHEBI:456216"/>
    </reaction>
</comment>
<dbReference type="Proteomes" id="UP001593833">
    <property type="component" value="Unassembled WGS sequence"/>
</dbReference>
<dbReference type="SUPFAM" id="SSF141000">
    <property type="entry name" value="Glu-tRNAGln amidotransferase C subunit"/>
    <property type="match status" value="1"/>
</dbReference>
<evidence type="ECO:0000256" key="1">
    <source>
        <dbReference type="HAMAP-Rule" id="MF_00122"/>
    </source>
</evidence>
<keyword evidence="3" id="KW-1185">Reference proteome</keyword>
<dbReference type="NCBIfam" id="TIGR00135">
    <property type="entry name" value="gatC"/>
    <property type="match status" value="1"/>
</dbReference>
<name>A0ABV6YJQ2_UNCEI</name>
<comment type="function">
    <text evidence="1">Allows the formation of correctly charged Asn-tRNA(Asn) or Gln-tRNA(Gln) through the transamidation of misacylated Asp-tRNA(Asn) or Glu-tRNA(Gln) in organisms which lack either or both of asparaginyl-tRNA or glutaminyl-tRNA synthetases. The reaction takes place in the presence of glutamine and ATP through an activated phospho-Asp-tRNA(Asn) or phospho-Glu-tRNA(Gln).</text>
</comment>
<comment type="subunit">
    <text evidence="1">Heterotrimer of A, B and C subunits.</text>
</comment>
<dbReference type="PANTHER" id="PTHR15004">
    <property type="entry name" value="GLUTAMYL-TRNA(GLN) AMIDOTRANSFERASE SUBUNIT C, MITOCHONDRIAL"/>
    <property type="match status" value="1"/>
</dbReference>
<dbReference type="EMBL" id="JBHPKH010000015">
    <property type="protein sequence ID" value="MFC1572404.1"/>
    <property type="molecule type" value="Genomic_DNA"/>
</dbReference>
<evidence type="ECO:0000313" key="2">
    <source>
        <dbReference type="EMBL" id="MFC1572404.1"/>
    </source>
</evidence>
<keyword evidence="1" id="KW-0547">Nucleotide-binding</keyword>
<keyword evidence="1" id="KW-0067">ATP-binding</keyword>
<accession>A0ABV6YJQ2</accession>
<dbReference type="InterPro" id="IPR003837">
    <property type="entry name" value="GatC"/>
</dbReference>
<comment type="caution">
    <text evidence="2">The sequence shown here is derived from an EMBL/GenBank/DDBJ whole genome shotgun (WGS) entry which is preliminary data.</text>
</comment>